<proteinExistence type="predicted"/>
<dbReference type="AlphaFoldDB" id="S7Q8V4"/>
<gene>
    <name evidence="1" type="ORF">GLOTRDRAFT_92875</name>
</gene>
<keyword evidence="2" id="KW-1185">Reference proteome</keyword>
<evidence type="ECO:0000313" key="1">
    <source>
        <dbReference type="EMBL" id="EPQ56411.1"/>
    </source>
</evidence>
<dbReference type="Proteomes" id="UP000030669">
    <property type="component" value="Unassembled WGS sequence"/>
</dbReference>
<organism evidence="1 2">
    <name type="scientific">Gloeophyllum trabeum (strain ATCC 11539 / FP-39264 / Madison 617)</name>
    <name type="common">Brown rot fungus</name>
    <dbReference type="NCBI Taxonomy" id="670483"/>
    <lineage>
        <taxon>Eukaryota</taxon>
        <taxon>Fungi</taxon>
        <taxon>Dikarya</taxon>
        <taxon>Basidiomycota</taxon>
        <taxon>Agaricomycotina</taxon>
        <taxon>Agaricomycetes</taxon>
        <taxon>Gloeophyllales</taxon>
        <taxon>Gloeophyllaceae</taxon>
        <taxon>Gloeophyllum</taxon>
    </lineage>
</organism>
<dbReference type="HOGENOM" id="CLU_1129150_0_0_1"/>
<dbReference type="KEGG" id="gtr:GLOTRDRAFT_92875"/>
<dbReference type="EMBL" id="KB469300">
    <property type="protein sequence ID" value="EPQ56411.1"/>
    <property type="molecule type" value="Genomic_DNA"/>
</dbReference>
<name>S7Q8V4_GLOTA</name>
<dbReference type="RefSeq" id="XP_007865148.1">
    <property type="nucleotide sequence ID" value="XM_007866957.1"/>
</dbReference>
<accession>S7Q8V4</accession>
<dbReference type="GeneID" id="19309424"/>
<reference evidence="1 2" key="1">
    <citation type="journal article" date="2012" name="Science">
        <title>The Paleozoic origin of enzymatic lignin decomposition reconstructed from 31 fungal genomes.</title>
        <authorList>
            <person name="Floudas D."/>
            <person name="Binder M."/>
            <person name="Riley R."/>
            <person name="Barry K."/>
            <person name="Blanchette R.A."/>
            <person name="Henrissat B."/>
            <person name="Martinez A.T."/>
            <person name="Otillar R."/>
            <person name="Spatafora J.W."/>
            <person name="Yadav J.S."/>
            <person name="Aerts A."/>
            <person name="Benoit I."/>
            <person name="Boyd A."/>
            <person name="Carlson A."/>
            <person name="Copeland A."/>
            <person name="Coutinho P.M."/>
            <person name="de Vries R.P."/>
            <person name="Ferreira P."/>
            <person name="Findley K."/>
            <person name="Foster B."/>
            <person name="Gaskell J."/>
            <person name="Glotzer D."/>
            <person name="Gorecki P."/>
            <person name="Heitman J."/>
            <person name="Hesse C."/>
            <person name="Hori C."/>
            <person name="Igarashi K."/>
            <person name="Jurgens J.A."/>
            <person name="Kallen N."/>
            <person name="Kersten P."/>
            <person name="Kohler A."/>
            <person name="Kuees U."/>
            <person name="Kumar T.K.A."/>
            <person name="Kuo A."/>
            <person name="LaButti K."/>
            <person name="Larrondo L.F."/>
            <person name="Lindquist E."/>
            <person name="Ling A."/>
            <person name="Lombard V."/>
            <person name="Lucas S."/>
            <person name="Lundell T."/>
            <person name="Martin R."/>
            <person name="McLaughlin D.J."/>
            <person name="Morgenstern I."/>
            <person name="Morin E."/>
            <person name="Murat C."/>
            <person name="Nagy L.G."/>
            <person name="Nolan M."/>
            <person name="Ohm R.A."/>
            <person name="Patyshakuliyeva A."/>
            <person name="Rokas A."/>
            <person name="Ruiz-Duenas F.J."/>
            <person name="Sabat G."/>
            <person name="Salamov A."/>
            <person name="Samejima M."/>
            <person name="Schmutz J."/>
            <person name="Slot J.C."/>
            <person name="St John F."/>
            <person name="Stenlid J."/>
            <person name="Sun H."/>
            <person name="Sun S."/>
            <person name="Syed K."/>
            <person name="Tsang A."/>
            <person name="Wiebenga A."/>
            <person name="Young D."/>
            <person name="Pisabarro A."/>
            <person name="Eastwood D.C."/>
            <person name="Martin F."/>
            <person name="Cullen D."/>
            <person name="Grigoriev I.V."/>
            <person name="Hibbett D.S."/>
        </authorList>
    </citation>
    <scope>NUCLEOTIDE SEQUENCE [LARGE SCALE GENOMIC DNA]</scope>
    <source>
        <strain evidence="1 2">ATCC 11539</strain>
    </source>
</reference>
<sequence>MNPSSQDVSDIDAAVVRVSSGAASAGVDVFKPAEVLSLGAAVIGIPKSDFTPPDHSLSLTSDSRPARYSLDGWHHTASLWGLVAHDQLRPINQPDQTRADARLVAPAIGGSAHGRSTELPAPSAARASGGYILRYGYGSRDALNPIGALRKQRVLRDVALAIRSRRKCGGMSTAVTSSSDAEMPAFLTSRVWAAPLPTMPPGVELPRGPHQAFPRDWSGLRYSALVLVYPPLASFALRGHVKPLFL</sequence>
<evidence type="ECO:0000313" key="2">
    <source>
        <dbReference type="Proteomes" id="UP000030669"/>
    </source>
</evidence>
<protein>
    <submittedName>
        <fullName evidence="1">Uncharacterized protein</fullName>
    </submittedName>
</protein>